<dbReference type="InterPro" id="IPR046349">
    <property type="entry name" value="C1-like_sf"/>
</dbReference>
<keyword evidence="4" id="KW-0812">Transmembrane</keyword>
<keyword evidence="7" id="KW-1185">Reference proteome</keyword>
<gene>
    <name evidence="6" type="ORF">GIB67_001527</name>
</gene>
<dbReference type="PROSITE" id="PS50081">
    <property type="entry name" value="ZF_DAG_PE_2"/>
    <property type="match status" value="1"/>
</dbReference>
<evidence type="ECO:0000313" key="7">
    <source>
        <dbReference type="Proteomes" id="UP000541444"/>
    </source>
</evidence>
<keyword evidence="4" id="KW-0472">Membrane</keyword>
<evidence type="ECO:0000256" key="1">
    <source>
        <dbReference type="ARBA" id="ARBA00022723"/>
    </source>
</evidence>
<evidence type="ECO:0000313" key="6">
    <source>
        <dbReference type="EMBL" id="KAF6147952.1"/>
    </source>
</evidence>
<dbReference type="SUPFAM" id="SSF57889">
    <property type="entry name" value="Cysteine-rich domain"/>
    <property type="match status" value="2"/>
</dbReference>
<dbReference type="InterPro" id="IPR004146">
    <property type="entry name" value="DC1"/>
</dbReference>
<evidence type="ECO:0000256" key="3">
    <source>
        <dbReference type="ARBA" id="ARBA00022833"/>
    </source>
</evidence>
<name>A0A7J7LZD6_9MAGN</name>
<feature type="transmembrane region" description="Helical" evidence="4">
    <location>
        <begin position="230"/>
        <end position="255"/>
    </location>
</feature>
<dbReference type="AlphaFoldDB" id="A0A7J7LZD6"/>
<dbReference type="OrthoDB" id="1841377at2759"/>
<dbReference type="PANTHER" id="PTHR46477">
    <property type="entry name" value="CYSTEINE/HISTIDINE-RICH C1 DOMAIN FAMILY PROTEIN"/>
    <property type="match status" value="1"/>
</dbReference>
<evidence type="ECO:0000256" key="4">
    <source>
        <dbReference type="SAM" id="Phobius"/>
    </source>
</evidence>
<organism evidence="6 7">
    <name type="scientific">Kingdonia uniflora</name>
    <dbReference type="NCBI Taxonomy" id="39325"/>
    <lineage>
        <taxon>Eukaryota</taxon>
        <taxon>Viridiplantae</taxon>
        <taxon>Streptophyta</taxon>
        <taxon>Embryophyta</taxon>
        <taxon>Tracheophyta</taxon>
        <taxon>Spermatophyta</taxon>
        <taxon>Magnoliopsida</taxon>
        <taxon>Ranunculales</taxon>
        <taxon>Circaeasteraceae</taxon>
        <taxon>Kingdonia</taxon>
    </lineage>
</organism>
<protein>
    <recommendedName>
        <fullName evidence="5">Phorbol-ester/DAG-type domain-containing protein</fullName>
    </recommendedName>
</protein>
<keyword evidence="2" id="KW-0677">Repeat</keyword>
<keyword evidence="1" id="KW-0479">Metal-binding</keyword>
<dbReference type="Pfam" id="PF03107">
    <property type="entry name" value="C1_2"/>
    <property type="match status" value="1"/>
</dbReference>
<reference evidence="6 7" key="1">
    <citation type="journal article" date="2020" name="IScience">
        <title>Genome Sequencing of the Endangered Kingdonia uniflora (Circaeasteraceae, Ranunculales) Reveals Potential Mechanisms of Evolutionary Specialization.</title>
        <authorList>
            <person name="Sun Y."/>
            <person name="Deng T."/>
            <person name="Zhang A."/>
            <person name="Moore M.J."/>
            <person name="Landis J.B."/>
            <person name="Lin N."/>
            <person name="Zhang H."/>
            <person name="Zhang X."/>
            <person name="Huang J."/>
            <person name="Zhang X."/>
            <person name="Sun H."/>
            <person name="Wang H."/>
        </authorList>
    </citation>
    <scope>NUCLEOTIDE SEQUENCE [LARGE SCALE GENOMIC DNA]</scope>
    <source>
        <strain evidence="6">TB1705</strain>
        <tissue evidence="6">Leaf</tissue>
    </source>
</reference>
<sequence length="257" mass="30158">MRYILQHQPPQTQRNHQRLIYYSHPSHPRHNLKLLHVQKPYRCDGCRKVGVGTKYCCERCDFDLHKDCMFPTTTKVHPFFRNSVFFFRYRQPGSFIRYCDACGDDVRGFGYHCREYGYNLHPCCSNLPRNIQSENVELRLRGNVSLNCSLCHMRVVRRGVTGWSYESTCRNYHYHVSCVEKMALESWRNGHFEHREGDNLALANNIRTLQRIPPRANRFRNSMFMRIAKVVFRVIVSTVLCDPTAGIAGLLYSVLSS</sequence>
<comment type="caution">
    <text evidence="6">The sequence shown here is derived from an EMBL/GenBank/DDBJ whole genome shotgun (WGS) entry which is preliminary data.</text>
</comment>
<dbReference type="GO" id="GO:0046872">
    <property type="term" value="F:metal ion binding"/>
    <property type="evidence" value="ECO:0007669"/>
    <property type="project" value="UniProtKB-KW"/>
</dbReference>
<dbReference type="InterPro" id="IPR002219">
    <property type="entry name" value="PKC_DAG/PE"/>
</dbReference>
<evidence type="ECO:0000259" key="5">
    <source>
        <dbReference type="PROSITE" id="PS50081"/>
    </source>
</evidence>
<feature type="domain" description="Phorbol-ester/DAG-type" evidence="5">
    <location>
        <begin position="29"/>
        <end position="76"/>
    </location>
</feature>
<dbReference type="PANTHER" id="PTHR46477:SF5">
    <property type="entry name" value="PHORBOL-ESTER_DAG-TYPE DOMAIN-CONTAINING PROTEIN"/>
    <property type="match status" value="1"/>
</dbReference>
<dbReference type="Proteomes" id="UP000541444">
    <property type="component" value="Unassembled WGS sequence"/>
</dbReference>
<accession>A0A7J7LZD6</accession>
<dbReference type="Gene3D" id="3.30.60.20">
    <property type="match status" value="1"/>
</dbReference>
<evidence type="ECO:0000256" key="2">
    <source>
        <dbReference type="ARBA" id="ARBA00022737"/>
    </source>
</evidence>
<keyword evidence="4" id="KW-1133">Transmembrane helix</keyword>
<dbReference type="EMBL" id="JACGCM010001863">
    <property type="protein sequence ID" value="KAF6147952.1"/>
    <property type="molecule type" value="Genomic_DNA"/>
</dbReference>
<proteinExistence type="predicted"/>
<keyword evidence="3" id="KW-0862">Zinc</keyword>